<proteinExistence type="predicted"/>
<dbReference type="Gene3D" id="1.10.760.10">
    <property type="entry name" value="Cytochrome c-like domain"/>
    <property type="match status" value="1"/>
</dbReference>
<dbReference type="AlphaFoldDB" id="A0A078MG05"/>
<dbReference type="PROSITE" id="PS51007">
    <property type="entry name" value="CYTC"/>
    <property type="match status" value="1"/>
</dbReference>
<dbReference type="InterPro" id="IPR009056">
    <property type="entry name" value="Cyt_c-like_dom"/>
</dbReference>
<evidence type="ECO:0000256" key="3">
    <source>
        <dbReference type="ARBA" id="ARBA00022723"/>
    </source>
</evidence>
<dbReference type="InterPro" id="IPR050597">
    <property type="entry name" value="Cytochrome_c_Oxidase_Subunit"/>
</dbReference>
<dbReference type="EMBL" id="LK391969">
    <property type="protein sequence ID" value="CEF26543.1"/>
    <property type="molecule type" value="Genomic_DNA"/>
</dbReference>
<sequence>MFRLLLNTSAAALLSGLAFAGLANAAGDAAAGAQKIVTCAACHGTDGRAAADIYPSLNGQSATYLDMALKAYRAGERNGGMAMVMTPQAANLSDQDIADIAAYYSQQ</sequence>
<evidence type="ECO:0000256" key="4">
    <source>
        <dbReference type="ARBA" id="ARBA00022982"/>
    </source>
</evidence>
<dbReference type="PRINTS" id="PR00605">
    <property type="entry name" value="CYTCHROMECIC"/>
</dbReference>
<keyword evidence="3 6" id="KW-0479">Metal-binding</keyword>
<protein>
    <submittedName>
        <fullName evidence="9">Cytochrome c4</fullName>
    </submittedName>
</protein>
<keyword evidence="1" id="KW-0813">Transport</keyword>
<keyword evidence="2 6" id="KW-0349">Heme</keyword>
<feature type="chain" id="PRO_5007377951" evidence="7">
    <location>
        <begin position="26"/>
        <end position="107"/>
    </location>
</feature>
<dbReference type="InterPro" id="IPR036909">
    <property type="entry name" value="Cyt_c-like_dom_sf"/>
</dbReference>
<evidence type="ECO:0000313" key="9">
    <source>
        <dbReference type="EMBL" id="CEA04347.1"/>
    </source>
</evidence>
<dbReference type="GO" id="GO:0009055">
    <property type="term" value="F:electron transfer activity"/>
    <property type="evidence" value="ECO:0007669"/>
    <property type="project" value="InterPro"/>
</dbReference>
<dbReference type="SUPFAM" id="SSF46626">
    <property type="entry name" value="Cytochrome c"/>
    <property type="match status" value="1"/>
</dbReference>
<evidence type="ECO:0000256" key="7">
    <source>
        <dbReference type="SAM" id="SignalP"/>
    </source>
</evidence>
<name>A0A078MG05_9PSED</name>
<dbReference type="PATRIC" id="fig|1461581.3.peg.1453"/>
<dbReference type="EMBL" id="LM997413">
    <property type="protein sequence ID" value="CEA04347.1"/>
    <property type="molecule type" value="Genomic_DNA"/>
</dbReference>
<dbReference type="PANTHER" id="PTHR33751:SF9">
    <property type="entry name" value="CYTOCHROME C4"/>
    <property type="match status" value="1"/>
</dbReference>
<evidence type="ECO:0000256" key="2">
    <source>
        <dbReference type="ARBA" id="ARBA00022617"/>
    </source>
</evidence>
<keyword evidence="4" id="KW-0249">Electron transport</keyword>
<dbReference type="GO" id="GO:0020037">
    <property type="term" value="F:heme binding"/>
    <property type="evidence" value="ECO:0007669"/>
    <property type="project" value="InterPro"/>
</dbReference>
<dbReference type="InterPro" id="IPR008168">
    <property type="entry name" value="Cyt_C_IC"/>
</dbReference>
<evidence type="ECO:0000256" key="1">
    <source>
        <dbReference type="ARBA" id="ARBA00022448"/>
    </source>
</evidence>
<evidence type="ECO:0000256" key="6">
    <source>
        <dbReference type="PROSITE-ProRule" id="PRU00433"/>
    </source>
</evidence>
<dbReference type="RefSeq" id="WP_044499100.1">
    <property type="nucleotide sequence ID" value="NZ_LK391969.1"/>
</dbReference>
<organism evidence="9">
    <name type="scientific">Pseudomonas saudimassiliensis</name>
    <dbReference type="NCBI Taxonomy" id="1461581"/>
    <lineage>
        <taxon>Bacteria</taxon>
        <taxon>Pseudomonadati</taxon>
        <taxon>Pseudomonadota</taxon>
        <taxon>Gammaproteobacteria</taxon>
        <taxon>Pseudomonadales</taxon>
        <taxon>Pseudomonadaceae</taxon>
        <taxon>Pseudomonas</taxon>
    </lineage>
</organism>
<evidence type="ECO:0000259" key="8">
    <source>
        <dbReference type="PROSITE" id="PS51007"/>
    </source>
</evidence>
<feature type="signal peptide" evidence="7">
    <location>
        <begin position="1"/>
        <end position="25"/>
    </location>
</feature>
<dbReference type="Pfam" id="PF00034">
    <property type="entry name" value="Cytochrom_C"/>
    <property type="match status" value="1"/>
</dbReference>
<evidence type="ECO:0000256" key="5">
    <source>
        <dbReference type="ARBA" id="ARBA00023004"/>
    </source>
</evidence>
<keyword evidence="7" id="KW-0732">Signal</keyword>
<feature type="domain" description="Cytochrome c" evidence="8">
    <location>
        <begin position="27"/>
        <end position="107"/>
    </location>
</feature>
<dbReference type="PANTHER" id="PTHR33751">
    <property type="entry name" value="CBB3-TYPE CYTOCHROME C OXIDASE SUBUNIT FIXP"/>
    <property type="match status" value="1"/>
</dbReference>
<accession>A0A078MG05</accession>
<dbReference type="OrthoDB" id="9796421at2"/>
<keyword evidence="5 6" id="KW-0408">Iron</keyword>
<dbReference type="GO" id="GO:0005506">
    <property type="term" value="F:iron ion binding"/>
    <property type="evidence" value="ECO:0007669"/>
    <property type="project" value="InterPro"/>
</dbReference>
<gene>
    <name evidence="9" type="ORF">BN1049_01476</name>
</gene>
<reference evidence="9" key="1">
    <citation type="submission" date="2014-07" db="EMBL/GenBank/DDBJ databases">
        <authorList>
            <person name="Urmite Genomes Urmite Genomes"/>
        </authorList>
    </citation>
    <scope>NUCLEOTIDE SEQUENCE</scope>
    <source>
        <strain evidence="9">12M76_air</strain>
    </source>
</reference>